<evidence type="ECO:0000313" key="4">
    <source>
        <dbReference type="Proteomes" id="UP000190341"/>
    </source>
</evidence>
<dbReference type="InterPro" id="IPR018247">
    <property type="entry name" value="EF_Hand_1_Ca_BS"/>
</dbReference>
<dbReference type="InterPro" id="IPR011992">
    <property type="entry name" value="EF-hand-dom_pair"/>
</dbReference>
<protein>
    <submittedName>
        <fullName evidence="3">EF hand</fullName>
    </submittedName>
</protein>
<dbReference type="AlphaFoldDB" id="A0A1T5LI17"/>
<reference evidence="3 4" key="1">
    <citation type="submission" date="2017-02" db="EMBL/GenBank/DDBJ databases">
        <authorList>
            <person name="Peterson S.W."/>
        </authorList>
    </citation>
    <scope>NUCLEOTIDE SEQUENCE [LARGE SCALE GENOMIC DNA]</scope>
    <source>
        <strain evidence="3 4">P15</strain>
    </source>
</reference>
<gene>
    <name evidence="3" type="ORF">SAMN06296058_2558</name>
</gene>
<name>A0A1T5LI17_9GAMM</name>
<sequence>MKIRMLLPLLLLTAGAAQAQQTVHTQALTEYQGGAKTAQIQGDAAGSPVTVNYGQAAALSNARDYQVTVADLDANGDGVISRSEVPESHALSSEFKLVDANRDGRITAAELAAWK</sequence>
<keyword evidence="4" id="KW-1185">Reference proteome</keyword>
<dbReference type="Pfam" id="PF13202">
    <property type="entry name" value="EF-hand_5"/>
    <property type="match status" value="2"/>
</dbReference>
<evidence type="ECO:0000256" key="1">
    <source>
        <dbReference type="SAM" id="SignalP"/>
    </source>
</evidence>
<evidence type="ECO:0000259" key="2">
    <source>
        <dbReference type="PROSITE" id="PS50222"/>
    </source>
</evidence>
<dbReference type="PROSITE" id="PS00018">
    <property type="entry name" value="EF_HAND_1"/>
    <property type="match status" value="1"/>
</dbReference>
<dbReference type="PROSITE" id="PS50222">
    <property type="entry name" value="EF_HAND_2"/>
    <property type="match status" value="1"/>
</dbReference>
<dbReference type="STRING" id="428993.SAMN06296058_2558"/>
<dbReference type="RefSeq" id="WP_176140857.1">
    <property type="nucleotide sequence ID" value="NZ_BMCL01000001.1"/>
</dbReference>
<dbReference type="InterPro" id="IPR002048">
    <property type="entry name" value="EF_hand_dom"/>
</dbReference>
<accession>A0A1T5LI17</accession>
<dbReference type="SUPFAM" id="SSF47473">
    <property type="entry name" value="EF-hand"/>
    <property type="match status" value="1"/>
</dbReference>
<dbReference type="EMBL" id="FUZV01000002">
    <property type="protein sequence ID" value="SKC75637.1"/>
    <property type="molecule type" value="Genomic_DNA"/>
</dbReference>
<dbReference type="GO" id="GO:0005509">
    <property type="term" value="F:calcium ion binding"/>
    <property type="evidence" value="ECO:0007669"/>
    <property type="project" value="InterPro"/>
</dbReference>
<dbReference type="Proteomes" id="UP000190341">
    <property type="component" value="Unassembled WGS sequence"/>
</dbReference>
<feature type="chain" id="PRO_5013115159" evidence="1">
    <location>
        <begin position="20"/>
        <end position="115"/>
    </location>
</feature>
<organism evidence="3 4">
    <name type="scientific">Pseudoxanthomonas indica</name>
    <dbReference type="NCBI Taxonomy" id="428993"/>
    <lineage>
        <taxon>Bacteria</taxon>
        <taxon>Pseudomonadati</taxon>
        <taxon>Pseudomonadota</taxon>
        <taxon>Gammaproteobacteria</taxon>
        <taxon>Lysobacterales</taxon>
        <taxon>Lysobacteraceae</taxon>
        <taxon>Pseudoxanthomonas</taxon>
    </lineage>
</organism>
<dbReference type="Gene3D" id="1.10.238.10">
    <property type="entry name" value="EF-hand"/>
    <property type="match status" value="1"/>
</dbReference>
<evidence type="ECO:0000313" key="3">
    <source>
        <dbReference type="EMBL" id="SKC75637.1"/>
    </source>
</evidence>
<proteinExistence type="predicted"/>
<feature type="domain" description="EF-hand" evidence="2">
    <location>
        <begin position="86"/>
        <end position="115"/>
    </location>
</feature>
<feature type="signal peptide" evidence="1">
    <location>
        <begin position="1"/>
        <end position="19"/>
    </location>
</feature>
<keyword evidence="1" id="KW-0732">Signal</keyword>